<dbReference type="EMBL" id="JAAGAX010000018">
    <property type="protein sequence ID" value="KAF2284723.1"/>
    <property type="molecule type" value="Genomic_DNA"/>
</dbReference>
<dbReference type="Proteomes" id="UP000467840">
    <property type="component" value="Chromosome 12"/>
</dbReference>
<organism evidence="1 2">
    <name type="scientific">Hevea brasiliensis</name>
    <name type="common">Para rubber tree</name>
    <name type="synonym">Siphonia brasiliensis</name>
    <dbReference type="NCBI Taxonomy" id="3981"/>
    <lineage>
        <taxon>Eukaryota</taxon>
        <taxon>Viridiplantae</taxon>
        <taxon>Streptophyta</taxon>
        <taxon>Embryophyta</taxon>
        <taxon>Tracheophyta</taxon>
        <taxon>Spermatophyta</taxon>
        <taxon>Magnoliopsida</taxon>
        <taxon>eudicotyledons</taxon>
        <taxon>Gunneridae</taxon>
        <taxon>Pentapetalae</taxon>
        <taxon>rosids</taxon>
        <taxon>fabids</taxon>
        <taxon>Malpighiales</taxon>
        <taxon>Euphorbiaceae</taxon>
        <taxon>Crotonoideae</taxon>
        <taxon>Micrandreae</taxon>
        <taxon>Hevea</taxon>
    </lineage>
</organism>
<gene>
    <name evidence="1" type="ORF">GH714_029569</name>
</gene>
<evidence type="ECO:0000313" key="1">
    <source>
        <dbReference type="EMBL" id="KAF2284723.1"/>
    </source>
</evidence>
<reference evidence="1 2" key="1">
    <citation type="journal article" date="2020" name="Mol. Plant">
        <title>The Chromosome-Based Rubber Tree Genome Provides New Insights into Spurge Genome Evolution and Rubber Biosynthesis.</title>
        <authorList>
            <person name="Liu J."/>
            <person name="Shi C."/>
            <person name="Shi C.C."/>
            <person name="Li W."/>
            <person name="Zhang Q.J."/>
            <person name="Zhang Y."/>
            <person name="Li K."/>
            <person name="Lu H.F."/>
            <person name="Shi C."/>
            <person name="Zhu S.T."/>
            <person name="Xiao Z.Y."/>
            <person name="Nan H."/>
            <person name="Yue Y."/>
            <person name="Zhu X.G."/>
            <person name="Wu Y."/>
            <person name="Hong X.N."/>
            <person name="Fan G.Y."/>
            <person name="Tong Y."/>
            <person name="Zhang D."/>
            <person name="Mao C.L."/>
            <person name="Liu Y.L."/>
            <person name="Hao S.J."/>
            <person name="Liu W.Q."/>
            <person name="Lv M.Q."/>
            <person name="Zhang H.B."/>
            <person name="Liu Y."/>
            <person name="Hu-Tang G.R."/>
            <person name="Wang J.P."/>
            <person name="Wang J.H."/>
            <person name="Sun Y.H."/>
            <person name="Ni S.B."/>
            <person name="Chen W.B."/>
            <person name="Zhang X.C."/>
            <person name="Jiao Y.N."/>
            <person name="Eichler E.E."/>
            <person name="Li G.H."/>
            <person name="Liu X."/>
            <person name="Gao L.Z."/>
        </authorList>
    </citation>
    <scope>NUCLEOTIDE SEQUENCE [LARGE SCALE GENOMIC DNA]</scope>
    <source>
        <strain evidence="2">cv. GT1</strain>
        <tissue evidence="1">Leaf</tissue>
    </source>
</reference>
<comment type="caution">
    <text evidence="1">The sequence shown here is derived from an EMBL/GenBank/DDBJ whole genome shotgun (WGS) entry which is preliminary data.</text>
</comment>
<dbReference type="AlphaFoldDB" id="A0A6A6K979"/>
<sequence length="179" mass="20272">MAIQPPRNPKTHLTINIRDRQTQQIGFHVSIHAAEQAIARTEQRLLLPLSDIPRAQSAPLTLPHQHTGQSTVALSSLTLREVVVVEETRSPNMVHDHVLSYDGEVVVVEETPTLNMVHDHAISSEEREVAVVVENTPTLNMVQDHVVSSEEREVVVMKETQPFTRFMSIIFHLRDVMRE</sequence>
<proteinExistence type="predicted"/>
<name>A0A6A6K979_HEVBR</name>
<protein>
    <submittedName>
        <fullName evidence="1">Uncharacterized protein</fullName>
    </submittedName>
</protein>
<keyword evidence="2" id="KW-1185">Reference proteome</keyword>
<evidence type="ECO:0000313" key="2">
    <source>
        <dbReference type="Proteomes" id="UP000467840"/>
    </source>
</evidence>
<accession>A0A6A6K979</accession>